<dbReference type="Proteomes" id="UP000054248">
    <property type="component" value="Unassembled WGS sequence"/>
</dbReference>
<organism evidence="2 3">
    <name type="scientific">Tulasnella calospora MUT 4182</name>
    <dbReference type="NCBI Taxonomy" id="1051891"/>
    <lineage>
        <taxon>Eukaryota</taxon>
        <taxon>Fungi</taxon>
        <taxon>Dikarya</taxon>
        <taxon>Basidiomycota</taxon>
        <taxon>Agaricomycotina</taxon>
        <taxon>Agaricomycetes</taxon>
        <taxon>Cantharellales</taxon>
        <taxon>Tulasnellaceae</taxon>
        <taxon>Tulasnella</taxon>
    </lineage>
</organism>
<keyword evidence="3" id="KW-1185">Reference proteome</keyword>
<feature type="compositionally biased region" description="Low complexity" evidence="1">
    <location>
        <begin position="245"/>
        <end position="254"/>
    </location>
</feature>
<reference evidence="3" key="2">
    <citation type="submission" date="2015-01" db="EMBL/GenBank/DDBJ databases">
        <title>Evolutionary Origins and Diversification of the Mycorrhizal Mutualists.</title>
        <authorList>
            <consortium name="DOE Joint Genome Institute"/>
            <consortium name="Mycorrhizal Genomics Consortium"/>
            <person name="Kohler A."/>
            <person name="Kuo A."/>
            <person name="Nagy L.G."/>
            <person name="Floudas D."/>
            <person name="Copeland A."/>
            <person name="Barry K.W."/>
            <person name="Cichocki N."/>
            <person name="Veneault-Fourrey C."/>
            <person name="LaButti K."/>
            <person name="Lindquist E.A."/>
            <person name="Lipzen A."/>
            <person name="Lundell T."/>
            <person name="Morin E."/>
            <person name="Murat C."/>
            <person name="Riley R."/>
            <person name="Ohm R."/>
            <person name="Sun H."/>
            <person name="Tunlid A."/>
            <person name="Henrissat B."/>
            <person name="Grigoriev I.V."/>
            <person name="Hibbett D.S."/>
            <person name="Martin F."/>
        </authorList>
    </citation>
    <scope>NUCLEOTIDE SEQUENCE [LARGE SCALE GENOMIC DNA]</scope>
    <source>
        <strain evidence="3">MUT 4182</strain>
    </source>
</reference>
<proteinExistence type="predicted"/>
<feature type="region of interest" description="Disordered" evidence="1">
    <location>
        <begin position="243"/>
        <end position="278"/>
    </location>
</feature>
<feature type="compositionally biased region" description="Low complexity" evidence="1">
    <location>
        <begin position="738"/>
        <end position="748"/>
    </location>
</feature>
<name>A0A0C3M5N0_9AGAM</name>
<dbReference type="OrthoDB" id="2997350at2759"/>
<evidence type="ECO:0000313" key="3">
    <source>
        <dbReference type="Proteomes" id="UP000054248"/>
    </source>
</evidence>
<accession>A0A0C3M5N0</accession>
<feature type="region of interest" description="Disordered" evidence="1">
    <location>
        <begin position="23"/>
        <end position="50"/>
    </location>
</feature>
<dbReference type="AlphaFoldDB" id="A0A0C3M5N0"/>
<dbReference type="EMBL" id="KN822988">
    <property type="protein sequence ID" value="KIO28957.1"/>
    <property type="molecule type" value="Genomic_DNA"/>
</dbReference>
<reference evidence="2 3" key="1">
    <citation type="submission" date="2014-04" db="EMBL/GenBank/DDBJ databases">
        <authorList>
            <consortium name="DOE Joint Genome Institute"/>
            <person name="Kuo A."/>
            <person name="Girlanda M."/>
            <person name="Perotto S."/>
            <person name="Kohler A."/>
            <person name="Nagy L.G."/>
            <person name="Floudas D."/>
            <person name="Copeland A."/>
            <person name="Barry K.W."/>
            <person name="Cichocki N."/>
            <person name="Veneault-Fourrey C."/>
            <person name="LaButti K."/>
            <person name="Lindquist E.A."/>
            <person name="Lipzen A."/>
            <person name="Lundell T."/>
            <person name="Morin E."/>
            <person name="Murat C."/>
            <person name="Sun H."/>
            <person name="Tunlid A."/>
            <person name="Henrissat B."/>
            <person name="Grigoriev I.V."/>
            <person name="Hibbett D.S."/>
            <person name="Martin F."/>
            <person name="Nordberg H.P."/>
            <person name="Cantor M.N."/>
            <person name="Hua S.X."/>
        </authorList>
    </citation>
    <scope>NUCLEOTIDE SEQUENCE [LARGE SCALE GENOMIC DNA]</scope>
    <source>
        <strain evidence="2 3">MUT 4182</strain>
    </source>
</reference>
<dbReference type="HOGENOM" id="CLU_281210_0_0_1"/>
<feature type="region of interest" description="Disordered" evidence="1">
    <location>
        <begin position="621"/>
        <end position="750"/>
    </location>
</feature>
<evidence type="ECO:0000256" key="1">
    <source>
        <dbReference type="SAM" id="MobiDB-lite"/>
    </source>
</evidence>
<feature type="compositionally biased region" description="Basic and acidic residues" evidence="1">
    <location>
        <begin position="255"/>
        <end position="265"/>
    </location>
</feature>
<protein>
    <submittedName>
        <fullName evidence="2">Uncharacterized protein</fullName>
    </submittedName>
</protein>
<sequence>MSTTNPIAFDASSRILAEQILDDTSSSIDENDHGDLFSSSSSSSKPDLGHQTNVASIVGATAGGGSTYTEPLLDPLEDLRGYFFTAYVPPMPEESREEWVKMMNIIRAKRPSIKGKIRAVTNPAVAKPNSGRRTLVGVERIEIGDLKRHCDSWTNSRIPRQVDLESLHHVRPDLFLGFDEPEDDLIPEELALNPAQITWGMKAKNFNAYRAATPSSDGESEVSSSSTEVDSVRSLRIRRYDSPLSSTSAATSAEESTHARGERLESGSGAPSRDIPGVNEATSRLSSALRSTLFDTASSTLHVSEGRATRGWRWMDRQEAWDHALARKADVHGLTVNDVDPGTRSQGEIPFMSLDWMVWGKPGEVDPVNARDKGALGMLVIILPPWIFPQQSLSDFTSPQEYSDGVRGEPKFLPHEALLAAVYDLCRQLKVLHFTVATYTHLASGAFNKSYSIAFITEPVRANSPPPPSPSSTALNIGAGCRPNALRLLAYWMRCSMGSCEDAWPIPAERPVQSHLTHQDSEVARAAAKRIEKLLEEPDVSSAVRASESYGPLEESDFALVRTVQISQTLDIEHRKAHPRTIVVTQAVYAEDHQGLIQMEFAVRSRELHWNFVAHEIRESTDGGRIARRKRSSEGVEEEQGGRTKRARNLPAADRRKQIENLGTGNPRVALQPKPKRPTRTVGRGTTRAVNASVRVTAPPEDPPFAPTPASLSENGGSPGESVTAASGPRRTRRRIVSGSTETTETGTNVATRRSNRNRAVPDILVSDWVGPRRRRYLVKTCGLGRGDVPVSYSTMEAESSLAGSGRDFQAVPTYREWKRYVFYARRVRTLTHSDHRGEVFNLPRALSPQVISLLKHFAQVDSMFLFPKLKSIEWGACEPLHTSTLSDMIPFVSPFIKEIDIGASFLVKEPDVMQIIQSLYMVSGLQLSKFTFPPISPTEANTRLIQPFSNFLAQQRRILHVTLPPICPMERWVLTETIGQLDQLTALDITLPVRYLDECAGILAALLDVRPELTVLNITVTKIQIQPAERLGGGVREVLTFDSIGTILGFRRLAALDIAYNNGLVLTDEEIGSMGKAWPFMAELYLCNRGCHEEKRGPSCNFPRRVRRVLSEPH</sequence>
<evidence type="ECO:0000313" key="2">
    <source>
        <dbReference type="EMBL" id="KIO28957.1"/>
    </source>
</evidence>
<gene>
    <name evidence="2" type="ORF">M407DRAFT_228917</name>
</gene>